<dbReference type="OrthoDB" id="10049847at2759"/>
<feature type="compositionally biased region" description="Polar residues" evidence="1">
    <location>
        <begin position="736"/>
        <end position="758"/>
    </location>
</feature>
<evidence type="ECO:0000256" key="1">
    <source>
        <dbReference type="SAM" id="MobiDB-lite"/>
    </source>
</evidence>
<dbReference type="Proteomes" id="UP000663855">
    <property type="component" value="Unassembled WGS sequence"/>
</dbReference>
<feature type="compositionally biased region" description="Polar residues" evidence="1">
    <location>
        <begin position="252"/>
        <end position="279"/>
    </location>
</feature>
<feature type="compositionally biased region" description="Low complexity" evidence="1">
    <location>
        <begin position="519"/>
        <end position="536"/>
    </location>
</feature>
<feature type="region of interest" description="Disordered" evidence="1">
    <location>
        <begin position="813"/>
        <end position="834"/>
    </location>
</feature>
<dbReference type="EMBL" id="CAJNOW010017820">
    <property type="protein sequence ID" value="CAF1660517.1"/>
    <property type="molecule type" value="Genomic_DNA"/>
</dbReference>
<feature type="compositionally biased region" description="Low complexity" evidence="1">
    <location>
        <begin position="679"/>
        <end position="693"/>
    </location>
</feature>
<feature type="compositionally biased region" description="Basic and acidic residues" evidence="1">
    <location>
        <begin position="953"/>
        <end position="968"/>
    </location>
</feature>
<feature type="compositionally biased region" description="Basic residues" evidence="1">
    <location>
        <begin position="775"/>
        <end position="786"/>
    </location>
</feature>
<feature type="compositionally biased region" description="Polar residues" evidence="1">
    <location>
        <begin position="62"/>
        <end position="71"/>
    </location>
</feature>
<feature type="compositionally biased region" description="Low complexity" evidence="1">
    <location>
        <begin position="391"/>
        <end position="407"/>
    </location>
</feature>
<feature type="compositionally biased region" description="Polar residues" evidence="1">
    <location>
        <begin position="655"/>
        <end position="671"/>
    </location>
</feature>
<sequence>MSDSEDSSKKPSTTGLGALAALVNNPLVEGELQQTEHIPIGLSTSYNNDDSNNEDSDRKTNELINELQSESIIPDDDNILPRSSNASGRLITDQDSSTPNITDSSSDHVNQGPARSMSESVLIDHHNPAEQPSTLPVQQYENSTDEDDTSDLSSGQKGAKNANTVNNLSQQEQENNINRTFDRDSVRSIKESNDDGERSSSATKNNHLDETTRFIAASPKPSVSRIPSTSSKRSQSMVIQQSKSPVTDEKASSSSRITSPQTTKNDTDILTANQSSPSNNHEDEPPTMASTSSSRRESVNKTDLQQTSRPSSAMKSNVNDNKSESSTTQLNNDFATTNEQSKLIKSGEQLQIPTNETDNAHVNSLPPTSENNRKSSTESSVSNKKMIDGDAASSKSRRSSNASQQQKLNLSSSRKGSNASEQKVSNNRESITSEKKSIIQQNSSDDQEKKSSSKSSSRKPSLVEQQRNASRRESQQQLSSSRRTSTSKQEQIISTDNKGSRRVSTDVDVPVRTSAKQINSSTVTTSSENNQTSQATKQIHIPPLQLTDDDASSSRPQSPNVVQLAEHNPIAPTTRKQNTNEQKKKEQHRSNSADSLNYIPLVDDASIDSASDVNTGSGRKQPQRIKSKKINVETNTDQRADFQADTRHISKKQQELTSQKPSKGTKPSSDQHQPKIRRTTTTTERTSTTTTTPDTDRDTNTRRVQRSNKETNNNNDPVNVNVTVLVKNIDDEDSNRTSLVSTKQKPQKNQEALQSSANVERHTQSDTEQIITEKQRKRRRPKRVSRKTQTQECIFRRMEREQHDELRPVNDTDKNIQTRKSQLCPKSKSPKKHPTYISTDAFKIEEILPKQFPHSQQNPSKTSMVARSNSPQNGKLLILRPTLPFHHTDAVNVQRICLQYAIDLIPSENKLNDSPYAQRHKPLTVKQPEQTNSLPMIRSSSSLTGNTSINKSNTKDKTVSGRVDDRTYQRKNGGAV</sequence>
<feature type="compositionally biased region" description="Basic and acidic residues" evidence="1">
    <location>
        <begin position="581"/>
        <end position="591"/>
    </location>
</feature>
<feature type="compositionally biased region" description="Polar residues" evidence="1">
    <location>
        <begin position="225"/>
        <end position="245"/>
    </location>
</feature>
<accession>A0A815XLK2</accession>
<feature type="compositionally biased region" description="Polar residues" evidence="1">
    <location>
        <begin position="353"/>
        <end position="370"/>
    </location>
</feature>
<feature type="compositionally biased region" description="Polar residues" evidence="1">
    <location>
        <begin position="161"/>
        <end position="179"/>
    </location>
</feature>
<comment type="caution">
    <text evidence="2">The sequence shown here is derived from an EMBL/GenBank/DDBJ whole genome shotgun (WGS) entry which is preliminary data.</text>
</comment>
<feature type="compositionally biased region" description="Polar residues" evidence="1">
    <location>
        <begin position="130"/>
        <end position="142"/>
    </location>
</feature>
<gene>
    <name evidence="2" type="ORF">CJN711_LOCUS30985</name>
    <name evidence="3" type="ORF">KQP761_LOCUS31921</name>
    <name evidence="4" type="ORF">MBJ925_LOCUS36647</name>
    <name evidence="5" type="ORF">SMN809_LOCUS33</name>
</gene>
<feature type="compositionally biased region" description="Low complexity" evidence="1">
    <location>
        <begin position="475"/>
        <end position="491"/>
    </location>
</feature>
<feature type="compositionally biased region" description="Low complexity" evidence="1">
    <location>
        <begin position="603"/>
        <end position="612"/>
    </location>
</feature>
<evidence type="ECO:0000313" key="6">
    <source>
        <dbReference type="Proteomes" id="UP000663855"/>
    </source>
</evidence>
<reference evidence="2" key="1">
    <citation type="submission" date="2021-02" db="EMBL/GenBank/DDBJ databases">
        <authorList>
            <person name="Nowell W R."/>
        </authorList>
    </citation>
    <scope>NUCLEOTIDE SEQUENCE</scope>
</reference>
<dbReference type="EMBL" id="CAJNOV010014711">
    <property type="protein sequence ID" value="CAF1558943.1"/>
    <property type="molecule type" value="Genomic_DNA"/>
</dbReference>
<feature type="compositionally biased region" description="Polar residues" evidence="1">
    <location>
        <begin position="81"/>
        <end position="109"/>
    </location>
</feature>
<evidence type="ECO:0000313" key="4">
    <source>
        <dbReference type="EMBL" id="CAF2226343.1"/>
    </source>
</evidence>
<organism evidence="2 6">
    <name type="scientific">Rotaria magnacalcarata</name>
    <dbReference type="NCBI Taxonomy" id="392030"/>
    <lineage>
        <taxon>Eukaryota</taxon>
        <taxon>Metazoa</taxon>
        <taxon>Spiralia</taxon>
        <taxon>Gnathifera</taxon>
        <taxon>Rotifera</taxon>
        <taxon>Eurotatoria</taxon>
        <taxon>Bdelloidea</taxon>
        <taxon>Philodinida</taxon>
        <taxon>Philodinidae</taxon>
        <taxon>Rotaria</taxon>
    </lineage>
</organism>
<feature type="compositionally biased region" description="Polar residues" evidence="1">
    <location>
        <begin position="408"/>
        <end position="430"/>
    </location>
</feature>
<dbReference type="EMBL" id="CAJNRE010020272">
    <property type="protein sequence ID" value="CAF2226343.1"/>
    <property type="molecule type" value="Genomic_DNA"/>
</dbReference>
<protein>
    <submittedName>
        <fullName evidence="2">Uncharacterized protein</fullName>
    </submittedName>
</protein>
<feature type="compositionally biased region" description="Low complexity" evidence="1">
    <location>
        <begin position="710"/>
        <end position="727"/>
    </location>
</feature>
<feature type="compositionally biased region" description="Polar residues" evidence="1">
    <location>
        <begin position="927"/>
        <end position="952"/>
    </location>
</feature>
<proteinExistence type="predicted"/>
<feature type="region of interest" description="Disordered" evidence="1">
    <location>
        <begin position="34"/>
        <end position="333"/>
    </location>
</feature>
<dbReference type="EMBL" id="CAJOBI010000003">
    <property type="protein sequence ID" value="CAF3778928.1"/>
    <property type="molecule type" value="Genomic_DNA"/>
</dbReference>
<dbReference type="Proteomes" id="UP000663834">
    <property type="component" value="Unassembled WGS sequence"/>
</dbReference>
<dbReference type="AlphaFoldDB" id="A0A815XLK2"/>
<feature type="region of interest" description="Disordered" evidence="1">
    <location>
        <begin position="353"/>
        <end position="791"/>
    </location>
</feature>
<feature type="compositionally biased region" description="Basic and acidic residues" evidence="1">
    <location>
        <begin position="180"/>
        <end position="198"/>
    </location>
</feature>
<evidence type="ECO:0000313" key="3">
    <source>
        <dbReference type="EMBL" id="CAF1660517.1"/>
    </source>
</evidence>
<feature type="compositionally biased region" description="Basic and acidic residues" evidence="1">
    <location>
        <begin position="636"/>
        <end position="654"/>
    </location>
</feature>
<feature type="compositionally biased region" description="Polar residues" evidence="1">
    <location>
        <begin position="301"/>
        <end position="333"/>
    </location>
</feature>
<name>A0A815XLK2_9BILA</name>
<feature type="region of interest" description="Disordered" evidence="1">
    <location>
        <begin position="909"/>
        <end position="976"/>
    </location>
</feature>
<evidence type="ECO:0000313" key="2">
    <source>
        <dbReference type="EMBL" id="CAF1558943.1"/>
    </source>
</evidence>
<dbReference type="Proteomes" id="UP000676336">
    <property type="component" value="Unassembled WGS sequence"/>
</dbReference>
<evidence type="ECO:0000313" key="5">
    <source>
        <dbReference type="EMBL" id="CAF3778928.1"/>
    </source>
</evidence>
<dbReference type="Proteomes" id="UP000663824">
    <property type="component" value="Unassembled WGS sequence"/>
</dbReference>